<evidence type="ECO:0000313" key="3">
    <source>
        <dbReference type="Proteomes" id="UP001162162"/>
    </source>
</evidence>
<dbReference type="Proteomes" id="UP001162162">
    <property type="component" value="Unassembled WGS sequence"/>
</dbReference>
<sequence length="90" mass="9785">MPYKSVSASDRSPNYVLVTLMSPMLLVPGEKGDKGERGLTTTLTGDQFPTGIIEGPPDPRTPRYDDAPSPVHFSQCNLISYPLVARGLHE</sequence>
<protein>
    <submittedName>
        <fullName evidence="2">Uncharacterized protein</fullName>
    </submittedName>
</protein>
<feature type="region of interest" description="Disordered" evidence="1">
    <location>
        <begin position="28"/>
        <end position="68"/>
    </location>
</feature>
<gene>
    <name evidence="2" type="ORF">NQ318_012701</name>
</gene>
<dbReference type="AlphaFoldDB" id="A0AAV8YJZ2"/>
<proteinExistence type="predicted"/>
<comment type="caution">
    <text evidence="2">The sequence shown here is derived from an EMBL/GenBank/DDBJ whole genome shotgun (WGS) entry which is preliminary data.</text>
</comment>
<dbReference type="EMBL" id="JAPWTK010000094">
    <property type="protein sequence ID" value="KAJ8950835.1"/>
    <property type="molecule type" value="Genomic_DNA"/>
</dbReference>
<evidence type="ECO:0000313" key="2">
    <source>
        <dbReference type="EMBL" id="KAJ8950835.1"/>
    </source>
</evidence>
<keyword evidence="3" id="KW-1185">Reference proteome</keyword>
<organism evidence="2 3">
    <name type="scientific">Aromia moschata</name>
    <dbReference type="NCBI Taxonomy" id="1265417"/>
    <lineage>
        <taxon>Eukaryota</taxon>
        <taxon>Metazoa</taxon>
        <taxon>Ecdysozoa</taxon>
        <taxon>Arthropoda</taxon>
        <taxon>Hexapoda</taxon>
        <taxon>Insecta</taxon>
        <taxon>Pterygota</taxon>
        <taxon>Neoptera</taxon>
        <taxon>Endopterygota</taxon>
        <taxon>Coleoptera</taxon>
        <taxon>Polyphaga</taxon>
        <taxon>Cucujiformia</taxon>
        <taxon>Chrysomeloidea</taxon>
        <taxon>Cerambycidae</taxon>
        <taxon>Cerambycinae</taxon>
        <taxon>Callichromatini</taxon>
        <taxon>Aromia</taxon>
    </lineage>
</organism>
<name>A0AAV8YJZ2_9CUCU</name>
<reference evidence="2" key="1">
    <citation type="journal article" date="2023" name="Insect Mol. Biol.">
        <title>Genome sequencing provides insights into the evolution of gene families encoding plant cell wall-degrading enzymes in longhorned beetles.</title>
        <authorList>
            <person name="Shin N.R."/>
            <person name="Okamura Y."/>
            <person name="Kirsch R."/>
            <person name="Pauchet Y."/>
        </authorList>
    </citation>
    <scope>NUCLEOTIDE SEQUENCE</scope>
    <source>
        <strain evidence="2">AMC_N1</strain>
    </source>
</reference>
<accession>A0AAV8YJZ2</accession>
<evidence type="ECO:0000256" key="1">
    <source>
        <dbReference type="SAM" id="MobiDB-lite"/>
    </source>
</evidence>